<keyword evidence="2" id="KW-0812">Transmembrane</keyword>
<name>A0A367FJT3_9ACTN</name>
<dbReference type="GO" id="GO:0016491">
    <property type="term" value="F:oxidoreductase activity"/>
    <property type="evidence" value="ECO:0007669"/>
    <property type="project" value="InterPro"/>
</dbReference>
<dbReference type="SUPFAM" id="SSF55469">
    <property type="entry name" value="FMN-dependent nitroreductase-like"/>
    <property type="match status" value="1"/>
</dbReference>
<dbReference type="OrthoDB" id="3435919at2"/>
<keyword evidence="2" id="KW-0472">Membrane</keyword>
<dbReference type="AlphaFoldDB" id="A0A367FJT3"/>
<keyword evidence="4" id="KW-1185">Reference proteome</keyword>
<dbReference type="Gene3D" id="3.40.109.10">
    <property type="entry name" value="NADH Oxidase"/>
    <property type="match status" value="1"/>
</dbReference>
<dbReference type="RefSeq" id="WP_114029349.1">
    <property type="nucleotide sequence ID" value="NZ_QOIL01000007.1"/>
</dbReference>
<accession>A0A367FJT3</accession>
<dbReference type="InterPro" id="IPR000415">
    <property type="entry name" value="Nitroreductase-like"/>
</dbReference>
<evidence type="ECO:0008006" key="5">
    <source>
        <dbReference type="Google" id="ProtNLM"/>
    </source>
</evidence>
<organism evidence="3 4">
    <name type="scientific">Sphaerisporangium album</name>
    <dbReference type="NCBI Taxonomy" id="509200"/>
    <lineage>
        <taxon>Bacteria</taxon>
        <taxon>Bacillati</taxon>
        <taxon>Actinomycetota</taxon>
        <taxon>Actinomycetes</taxon>
        <taxon>Streptosporangiales</taxon>
        <taxon>Streptosporangiaceae</taxon>
        <taxon>Sphaerisporangium</taxon>
    </lineage>
</organism>
<gene>
    <name evidence="3" type="ORF">DQ384_14715</name>
</gene>
<protein>
    <recommendedName>
        <fullName evidence="5">Nitroreductase domain-containing protein</fullName>
    </recommendedName>
</protein>
<evidence type="ECO:0000313" key="4">
    <source>
        <dbReference type="Proteomes" id="UP000253094"/>
    </source>
</evidence>
<proteinExistence type="predicted"/>
<evidence type="ECO:0000313" key="3">
    <source>
        <dbReference type="EMBL" id="RCG30554.1"/>
    </source>
</evidence>
<comment type="caution">
    <text evidence="3">The sequence shown here is derived from an EMBL/GenBank/DDBJ whole genome shotgun (WGS) entry which is preliminary data.</text>
</comment>
<keyword evidence="2" id="KW-1133">Transmembrane helix</keyword>
<feature type="region of interest" description="Disordered" evidence="1">
    <location>
        <begin position="1"/>
        <end position="49"/>
    </location>
</feature>
<feature type="transmembrane region" description="Helical" evidence="2">
    <location>
        <begin position="183"/>
        <end position="203"/>
    </location>
</feature>
<evidence type="ECO:0000256" key="1">
    <source>
        <dbReference type="SAM" id="MobiDB-lite"/>
    </source>
</evidence>
<evidence type="ECO:0000256" key="2">
    <source>
        <dbReference type="SAM" id="Phobius"/>
    </source>
</evidence>
<reference evidence="3 4" key="1">
    <citation type="submission" date="2018-06" db="EMBL/GenBank/DDBJ databases">
        <title>Sphaerisporangium craniellae sp. nov., isolated from a marine sponge in the South China Sea.</title>
        <authorList>
            <person name="Li L."/>
        </authorList>
    </citation>
    <scope>NUCLEOTIDE SEQUENCE [LARGE SCALE GENOMIC DNA]</scope>
    <source>
        <strain evidence="3 4">CCTCC AA 208026</strain>
    </source>
</reference>
<sequence>MSSPHELAAELISSFRAPAPAGAPESPRPRSEPAPLGPSVTAGEDHHPRGDLLTALRTRRSTRFFSPDPIEASLLAGVVARGIEEDAAAWPDLQGDCGLRTDVVAFRVGGLEPGMFRLDAPRRSYTPVAPLPPAAALHDLTLQWEFCESAAIVSINADLERVGEVHGGHGYRMLLGRVSAAAYTMWLDAVACGLVGTVFAGFIPASVRRPLRSDGTSRHQIFALALGAPARAPQTSPVATGHR</sequence>
<dbReference type="Proteomes" id="UP000253094">
    <property type="component" value="Unassembled WGS sequence"/>
</dbReference>
<dbReference type="EMBL" id="QOIL01000007">
    <property type="protein sequence ID" value="RCG30554.1"/>
    <property type="molecule type" value="Genomic_DNA"/>
</dbReference>